<dbReference type="Gene3D" id="1.20.1250.20">
    <property type="entry name" value="MFS general substrate transporter like domains"/>
    <property type="match status" value="1"/>
</dbReference>
<dbReference type="EMBL" id="AUZZ01005341">
    <property type="protein sequence ID" value="EQD49986.1"/>
    <property type="molecule type" value="Genomic_DNA"/>
</dbReference>
<dbReference type="InterPro" id="IPR050171">
    <property type="entry name" value="MFS_Transporters"/>
</dbReference>
<evidence type="ECO:0000256" key="7">
    <source>
        <dbReference type="SAM" id="Phobius"/>
    </source>
</evidence>
<sequence>MSELSRGRAGRPRHGLRQNWFQFSLLALLTTMVGATIGVERVALPPLAQHTFGVTSVLYTVSFISAFGVVKATMNLVSGRLSDQHGRKLLLLAGWAFAVPYALLIIFAQNWIWVLVANLFLGVNQALTWTMSV</sequence>
<proteinExistence type="predicted"/>
<gene>
    <name evidence="9" type="ORF">B2A_07465</name>
</gene>
<keyword evidence="5 7" id="KW-1133">Transmembrane helix</keyword>
<keyword evidence="4 7" id="KW-0812">Transmembrane</keyword>
<keyword evidence="3" id="KW-1003">Cell membrane</keyword>
<dbReference type="GO" id="GO:0005886">
    <property type="term" value="C:plasma membrane"/>
    <property type="evidence" value="ECO:0007669"/>
    <property type="project" value="UniProtKB-SubCell"/>
</dbReference>
<evidence type="ECO:0000256" key="3">
    <source>
        <dbReference type="ARBA" id="ARBA00022475"/>
    </source>
</evidence>
<dbReference type="PANTHER" id="PTHR23517:SF3">
    <property type="entry name" value="INTEGRAL MEMBRANE TRANSPORT PROTEIN"/>
    <property type="match status" value="1"/>
</dbReference>
<accession>T0ZNR2</accession>
<evidence type="ECO:0000256" key="4">
    <source>
        <dbReference type="ARBA" id="ARBA00022692"/>
    </source>
</evidence>
<protein>
    <submittedName>
        <fullName evidence="9">Major facilitator superfamily MFS_1</fullName>
    </submittedName>
</protein>
<keyword evidence="2" id="KW-0813">Transport</keyword>
<feature type="transmembrane region" description="Helical" evidence="7">
    <location>
        <begin position="20"/>
        <end position="37"/>
    </location>
</feature>
<dbReference type="InterPro" id="IPR020846">
    <property type="entry name" value="MFS_dom"/>
</dbReference>
<feature type="non-terminal residue" evidence="9">
    <location>
        <position position="133"/>
    </location>
</feature>
<keyword evidence="6 7" id="KW-0472">Membrane</keyword>
<dbReference type="PANTHER" id="PTHR23517">
    <property type="entry name" value="RESISTANCE PROTEIN MDTM, PUTATIVE-RELATED-RELATED"/>
    <property type="match status" value="1"/>
</dbReference>
<dbReference type="Pfam" id="PF07690">
    <property type="entry name" value="MFS_1"/>
    <property type="match status" value="1"/>
</dbReference>
<reference evidence="9" key="2">
    <citation type="journal article" date="2014" name="ISME J.">
        <title>Microbial stratification in low pH oxic and suboxic macroscopic growths along an acid mine drainage.</title>
        <authorList>
            <person name="Mendez-Garcia C."/>
            <person name="Mesa V."/>
            <person name="Sprenger R.R."/>
            <person name="Richter M."/>
            <person name="Diez M.S."/>
            <person name="Solano J."/>
            <person name="Bargiela R."/>
            <person name="Golyshina O.V."/>
            <person name="Manteca A."/>
            <person name="Ramos J.L."/>
            <person name="Gallego J.R."/>
            <person name="Llorente I."/>
            <person name="Martins Dos Santos V.A."/>
            <person name="Jensen O.N."/>
            <person name="Pelaez A.I."/>
            <person name="Sanchez J."/>
            <person name="Ferrer M."/>
        </authorList>
    </citation>
    <scope>NUCLEOTIDE SEQUENCE</scope>
</reference>
<name>T0ZNR2_9ZZZZ</name>
<feature type="transmembrane region" description="Helical" evidence="7">
    <location>
        <begin position="57"/>
        <end position="77"/>
    </location>
</feature>
<comment type="subcellular location">
    <subcellularLocation>
        <location evidence="1">Cell membrane</location>
        <topology evidence="1">Multi-pass membrane protein</topology>
    </subcellularLocation>
</comment>
<feature type="domain" description="Major facilitator superfamily (MFS) profile" evidence="8">
    <location>
        <begin position="22"/>
        <end position="133"/>
    </location>
</feature>
<dbReference type="AlphaFoldDB" id="T0ZNR2"/>
<evidence type="ECO:0000256" key="2">
    <source>
        <dbReference type="ARBA" id="ARBA00022448"/>
    </source>
</evidence>
<dbReference type="PROSITE" id="PS50850">
    <property type="entry name" value="MFS"/>
    <property type="match status" value="1"/>
</dbReference>
<dbReference type="SUPFAM" id="SSF103473">
    <property type="entry name" value="MFS general substrate transporter"/>
    <property type="match status" value="1"/>
</dbReference>
<comment type="caution">
    <text evidence="9">The sequence shown here is derived from an EMBL/GenBank/DDBJ whole genome shotgun (WGS) entry which is preliminary data.</text>
</comment>
<evidence type="ECO:0000313" key="9">
    <source>
        <dbReference type="EMBL" id="EQD49986.1"/>
    </source>
</evidence>
<dbReference type="GO" id="GO:0022857">
    <property type="term" value="F:transmembrane transporter activity"/>
    <property type="evidence" value="ECO:0007669"/>
    <property type="project" value="InterPro"/>
</dbReference>
<evidence type="ECO:0000256" key="5">
    <source>
        <dbReference type="ARBA" id="ARBA00022989"/>
    </source>
</evidence>
<organism evidence="9">
    <name type="scientific">mine drainage metagenome</name>
    <dbReference type="NCBI Taxonomy" id="410659"/>
    <lineage>
        <taxon>unclassified sequences</taxon>
        <taxon>metagenomes</taxon>
        <taxon>ecological metagenomes</taxon>
    </lineage>
</organism>
<feature type="transmembrane region" description="Helical" evidence="7">
    <location>
        <begin position="89"/>
        <end position="106"/>
    </location>
</feature>
<dbReference type="InterPro" id="IPR011701">
    <property type="entry name" value="MFS"/>
</dbReference>
<evidence type="ECO:0000259" key="8">
    <source>
        <dbReference type="PROSITE" id="PS50850"/>
    </source>
</evidence>
<evidence type="ECO:0000256" key="6">
    <source>
        <dbReference type="ARBA" id="ARBA00023136"/>
    </source>
</evidence>
<dbReference type="InterPro" id="IPR036259">
    <property type="entry name" value="MFS_trans_sf"/>
</dbReference>
<evidence type="ECO:0000256" key="1">
    <source>
        <dbReference type="ARBA" id="ARBA00004651"/>
    </source>
</evidence>
<reference evidence="9" key="1">
    <citation type="submission" date="2013-08" db="EMBL/GenBank/DDBJ databases">
        <authorList>
            <person name="Mendez C."/>
            <person name="Richter M."/>
            <person name="Ferrer M."/>
            <person name="Sanchez J."/>
        </authorList>
    </citation>
    <scope>NUCLEOTIDE SEQUENCE</scope>
</reference>